<comment type="caution">
    <text evidence="3">The sequence shown here is derived from an EMBL/GenBank/DDBJ whole genome shotgun (WGS) entry which is preliminary data.</text>
</comment>
<feature type="compositionally biased region" description="Acidic residues" evidence="2">
    <location>
        <begin position="45"/>
        <end position="75"/>
    </location>
</feature>
<feature type="compositionally biased region" description="Basic and acidic residues" evidence="2">
    <location>
        <begin position="23"/>
        <end position="37"/>
    </location>
</feature>
<proteinExistence type="predicted"/>
<keyword evidence="1" id="KW-0175">Coiled coil</keyword>
<accession>A0A388KUK9</accession>
<evidence type="ECO:0000256" key="1">
    <source>
        <dbReference type="SAM" id="Coils"/>
    </source>
</evidence>
<evidence type="ECO:0000313" key="4">
    <source>
        <dbReference type="Proteomes" id="UP000265515"/>
    </source>
</evidence>
<name>A0A388KUK9_CHABU</name>
<reference evidence="3 4" key="1">
    <citation type="journal article" date="2018" name="Cell">
        <title>The Chara Genome: Secondary Complexity and Implications for Plant Terrestrialization.</title>
        <authorList>
            <person name="Nishiyama T."/>
            <person name="Sakayama H."/>
            <person name="Vries J.D."/>
            <person name="Buschmann H."/>
            <person name="Saint-Marcoux D."/>
            <person name="Ullrich K.K."/>
            <person name="Haas F.B."/>
            <person name="Vanderstraeten L."/>
            <person name="Becker D."/>
            <person name="Lang D."/>
            <person name="Vosolsobe S."/>
            <person name="Rombauts S."/>
            <person name="Wilhelmsson P.K.I."/>
            <person name="Janitza P."/>
            <person name="Kern R."/>
            <person name="Heyl A."/>
            <person name="Rumpler F."/>
            <person name="Villalobos L.I.A.C."/>
            <person name="Clay J.M."/>
            <person name="Skokan R."/>
            <person name="Toyoda A."/>
            <person name="Suzuki Y."/>
            <person name="Kagoshima H."/>
            <person name="Schijlen E."/>
            <person name="Tajeshwar N."/>
            <person name="Catarino B."/>
            <person name="Hetherington A.J."/>
            <person name="Saltykova A."/>
            <person name="Bonnot C."/>
            <person name="Breuninger H."/>
            <person name="Symeonidi A."/>
            <person name="Radhakrishnan G.V."/>
            <person name="Van Nieuwerburgh F."/>
            <person name="Deforce D."/>
            <person name="Chang C."/>
            <person name="Karol K.G."/>
            <person name="Hedrich R."/>
            <person name="Ulvskov P."/>
            <person name="Glockner G."/>
            <person name="Delwiche C.F."/>
            <person name="Petrasek J."/>
            <person name="Van de Peer Y."/>
            <person name="Friml J."/>
            <person name="Beilby M."/>
            <person name="Dolan L."/>
            <person name="Kohara Y."/>
            <person name="Sugano S."/>
            <person name="Fujiyama A."/>
            <person name="Delaux P.-M."/>
            <person name="Quint M."/>
            <person name="TheiBen G."/>
            <person name="Hagemann M."/>
            <person name="Harholt J."/>
            <person name="Dunand C."/>
            <person name="Zachgo S."/>
            <person name="Langdale J."/>
            <person name="Maumus F."/>
            <person name="Straeten D.V.D."/>
            <person name="Gould S.B."/>
            <person name="Rensing S.A."/>
        </authorList>
    </citation>
    <scope>NUCLEOTIDE SEQUENCE [LARGE SCALE GENOMIC DNA]</scope>
    <source>
        <strain evidence="3 4">S276</strain>
    </source>
</reference>
<dbReference type="Gramene" id="GBG73688">
    <property type="protein sequence ID" value="GBG73688"/>
    <property type="gene ID" value="CBR_g17030"/>
</dbReference>
<organism evidence="3 4">
    <name type="scientific">Chara braunii</name>
    <name type="common">Braun's stonewort</name>
    <dbReference type="NCBI Taxonomy" id="69332"/>
    <lineage>
        <taxon>Eukaryota</taxon>
        <taxon>Viridiplantae</taxon>
        <taxon>Streptophyta</taxon>
        <taxon>Charophyceae</taxon>
        <taxon>Charales</taxon>
        <taxon>Characeae</taxon>
        <taxon>Chara</taxon>
    </lineage>
</organism>
<feature type="compositionally biased region" description="Basic and acidic residues" evidence="2">
    <location>
        <begin position="76"/>
        <end position="110"/>
    </location>
</feature>
<evidence type="ECO:0000256" key="2">
    <source>
        <dbReference type="SAM" id="MobiDB-lite"/>
    </source>
</evidence>
<gene>
    <name evidence="3" type="ORF">CBR_g17030</name>
</gene>
<protein>
    <submittedName>
        <fullName evidence="3">Uncharacterized protein</fullName>
    </submittedName>
</protein>
<dbReference type="Proteomes" id="UP000265515">
    <property type="component" value="Unassembled WGS sequence"/>
</dbReference>
<feature type="region of interest" description="Disordered" evidence="2">
    <location>
        <begin position="23"/>
        <end position="120"/>
    </location>
</feature>
<sequence>MQMRSNHLQDYRQISECLSAARERVEQDAKRLPKYKTELLQLEQQAEEDDDDNTEDDDGDDDDNDDDDDDEEEEKEKEKEKNEDQEQPKEIKVGREEEETKNIRGQEPKHERKKVKQSREVKASIIGLQQSVARQLGDVGVPVGKEASARLSGTGDTTLQTQDAIGASIDVNGGRSIGDVIPIKSEGDDMRVSIGVIGGSEDRGLEKVGGVVQEEEGEFWSLDRQRAWEEAIVEWEEDDDIAILGFDAFKSQIQSESQYILPNLEGSEDRRYRLEDKMTATDEDINEPVEKLFKEVSELLEKKSALQQSLARAQEHHRKSMELKDKLIRRLSAELVPHKLRDKFAANALEKYRRIKSEAPYRKTSLLDNYLKEFVCE</sequence>
<keyword evidence="4" id="KW-1185">Reference proteome</keyword>
<dbReference type="EMBL" id="BFEA01000188">
    <property type="protein sequence ID" value="GBG73688.1"/>
    <property type="molecule type" value="Genomic_DNA"/>
</dbReference>
<dbReference type="AlphaFoldDB" id="A0A388KUK9"/>
<feature type="coiled-coil region" evidence="1">
    <location>
        <begin position="289"/>
        <end position="316"/>
    </location>
</feature>
<evidence type="ECO:0000313" key="3">
    <source>
        <dbReference type="EMBL" id="GBG73688.1"/>
    </source>
</evidence>